<dbReference type="EMBL" id="UINC01007606">
    <property type="protein sequence ID" value="SVA34240.1"/>
    <property type="molecule type" value="Genomic_DNA"/>
</dbReference>
<gene>
    <name evidence="1" type="ORF">METZ01_LOCUS87094</name>
</gene>
<reference evidence="1" key="1">
    <citation type="submission" date="2018-05" db="EMBL/GenBank/DDBJ databases">
        <authorList>
            <person name="Lanie J.A."/>
            <person name="Ng W.-L."/>
            <person name="Kazmierczak K.M."/>
            <person name="Andrzejewski T.M."/>
            <person name="Davidsen T.M."/>
            <person name="Wayne K.J."/>
            <person name="Tettelin H."/>
            <person name="Glass J.I."/>
            <person name="Rusch D."/>
            <person name="Podicherti R."/>
            <person name="Tsui H.-C.T."/>
            <person name="Winkler M.E."/>
        </authorList>
    </citation>
    <scope>NUCLEOTIDE SEQUENCE</scope>
</reference>
<protein>
    <submittedName>
        <fullName evidence="1">Uncharacterized protein</fullName>
    </submittedName>
</protein>
<proteinExistence type="predicted"/>
<name>A0A381V1J6_9ZZZZ</name>
<organism evidence="1">
    <name type="scientific">marine metagenome</name>
    <dbReference type="NCBI Taxonomy" id="408172"/>
    <lineage>
        <taxon>unclassified sequences</taxon>
        <taxon>metagenomes</taxon>
        <taxon>ecological metagenomes</taxon>
    </lineage>
</organism>
<feature type="non-terminal residue" evidence="1">
    <location>
        <position position="28"/>
    </location>
</feature>
<sequence>MKGNMMEWGLTIPKLINFAEENFADNTF</sequence>
<dbReference type="AlphaFoldDB" id="A0A381V1J6"/>
<accession>A0A381V1J6</accession>
<evidence type="ECO:0000313" key="1">
    <source>
        <dbReference type="EMBL" id="SVA34240.1"/>
    </source>
</evidence>